<dbReference type="EMBL" id="MN033825">
    <property type="protein sequence ID" value="QDH88079.1"/>
    <property type="molecule type" value="Genomic_RNA"/>
</dbReference>
<evidence type="ECO:0000313" key="2">
    <source>
        <dbReference type="EMBL" id="QDH88079.1"/>
    </source>
</evidence>
<reference evidence="2" key="1">
    <citation type="submission" date="2019-05" db="EMBL/GenBank/DDBJ databases">
        <title>Metatranscriptomic reconstruction reveals RNA viruses with the potential to shape carbon cycling in soil.</title>
        <authorList>
            <person name="Starr E.P."/>
            <person name="Nuccio E."/>
            <person name="Pett-Ridge J."/>
            <person name="Banfield J.F."/>
            <person name="Firestone M.K."/>
        </authorList>
    </citation>
    <scope>NUCLEOTIDE SEQUENCE</scope>
    <source>
        <strain evidence="2">H4_Bulk_46_scaffold_663</strain>
    </source>
</reference>
<feature type="region of interest" description="Disordered" evidence="1">
    <location>
        <begin position="1"/>
        <end position="29"/>
    </location>
</feature>
<accession>A0A514D3B9</accession>
<proteinExistence type="predicted"/>
<feature type="compositionally biased region" description="Polar residues" evidence="1">
    <location>
        <begin position="17"/>
        <end position="27"/>
    </location>
</feature>
<gene>
    <name evidence="2" type="ORF">H4Bulk46663_000004</name>
</gene>
<name>A0A514D3B9_9VIRU</name>
<organism evidence="2">
    <name type="scientific">Leviviridae sp</name>
    <dbReference type="NCBI Taxonomy" id="2027243"/>
    <lineage>
        <taxon>Viruses</taxon>
        <taxon>Riboviria</taxon>
        <taxon>Orthornavirae</taxon>
        <taxon>Lenarviricota</taxon>
        <taxon>Leviviricetes</taxon>
        <taxon>Norzivirales</taxon>
        <taxon>Fiersviridae</taxon>
    </lineage>
</organism>
<protein>
    <submittedName>
        <fullName evidence="2">Uncharacterized protein</fullName>
    </submittedName>
</protein>
<evidence type="ECO:0000256" key="1">
    <source>
        <dbReference type="SAM" id="MobiDB-lite"/>
    </source>
</evidence>
<sequence>MAPSHYALTSVALSDPGLNQQVSTGGSEPTYVLELGRRA</sequence>